<gene>
    <name evidence="2" type="primary">czcO_1</name>
    <name evidence="2" type="ORF">Csp1_02740</name>
</gene>
<dbReference type="PRINTS" id="PR00368">
    <property type="entry name" value="FADPNR"/>
</dbReference>
<evidence type="ECO:0000313" key="2">
    <source>
        <dbReference type="EMBL" id="AWT25100.1"/>
    </source>
</evidence>
<dbReference type="PANTHER" id="PTHR43539">
    <property type="entry name" value="FLAVIN-BINDING MONOOXYGENASE-LIKE PROTEIN (AFU_ORTHOLOGUE AFUA_4G09220)"/>
    <property type="match status" value="1"/>
</dbReference>
<sequence>MKRENFPENLPETIEVLVIGAGQSGIATSEHLTAAGIPHIVLERDRIAEKWRTGRWDSLCANGPSWHDRFPGLAFDTPTPSGAEPYPADAFVPKDRVARYFEDYAEMLGSPVSTGVEVTEVVKNPGAPGYLVTVRPTGSTDPAERQTIAATYVVSATGPFQTPVIPPVIPAGVATDRGIVQMHSADYDRPENLPEGGVLVVGAGSSGLQIAVELNRAGRDVTLAVGEHDRPPRRYRGRDNVWWLGVLGKWDMAAPPVGAEHVTIAVTGADGGYTVDFRDLAADGIHLVGRAESCDADGVLHFRDDLAANIHAGDRNLLELFDEADAYIEANGLDLPAEPGARVLGPDPEDAVNPVLELDLAAAGITTVIWATGYGVDYSWLHVDGVLDDRGRPVHQRGVSPATGLYFVGLPWLSRRGSSFIWGCWHDAKYVVDEILIQRGYAAYTPEPAAAGTQHTQEN</sequence>
<dbReference type="GO" id="GO:0004497">
    <property type="term" value="F:monooxygenase activity"/>
    <property type="evidence" value="ECO:0007669"/>
    <property type="project" value="TreeGrafter"/>
</dbReference>
<reference evidence="3" key="1">
    <citation type="submission" date="2017-11" db="EMBL/GenBank/DDBJ databases">
        <title>Otitis media/interna in a cat caused by the recently described species Corynebacterium provencense.</title>
        <authorList>
            <person name="Kittl S."/>
            <person name="Brodard I."/>
            <person name="Rychener L."/>
            <person name="Jores J."/>
            <person name="Roosje P."/>
            <person name="Gobeli Brawand S."/>
        </authorList>
    </citation>
    <scope>NUCLEOTIDE SEQUENCE [LARGE SCALE GENOMIC DNA]</scope>
    <source>
        <strain evidence="3">17KM38</strain>
    </source>
</reference>
<dbReference type="InterPro" id="IPR050982">
    <property type="entry name" value="Auxin_biosynth/cation_transpt"/>
</dbReference>
<evidence type="ECO:0000256" key="1">
    <source>
        <dbReference type="ARBA" id="ARBA00023002"/>
    </source>
</evidence>
<dbReference type="EC" id="1.-.-.-" evidence="2"/>
<dbReference type="KEGG" id="cpre:Csp1_02740"/>
<dbReference type="InterPro" id="IPR036188">
    <property type="entry name" value="FAD/NAD-bd_sf"/>
</dbReference>
<dbReference type="EMBL" id="CP024988">
    <property type="protein sequence ID" value="AWT25100.1"/>
    <property type="molecule type" value="Genomic_DNA"/>
</dbReference>
<dbReference type="SUPFAM" id="SSF51905">
    <property type="entry name" value="FAD/NAD(P)-binding domain"/>
    <property type="match status" value="2"/>
</dbReference>
<accession>A0A2Z3YQ79</accession>
<dbReference type="RefSeq" id="WP_110480882.1">
    <property type="nucleotide sequence ID" value="NZ_CP024988.1"/>
</dbReference>
<dbReference type="AlphaFoldDB" id="A0A2Z3YQ79"/>
<dbReference type="Proteomes" id="UP000247696">
    <property type="component" value="Chromosome"/>
</dbReference>
<dbReference type="OrthoDB" id="9808049at2"/>
<dbReference type="Gene3D" id="3.50.50.60">
    <property type="entry name" value="FAD/NAD(P)-binding domain"/>
    <property type="match status" value="2"/>
</dbReference>
<dbReference type="PANTHER" id="PTHR43539:SF78">
    <property type="entry name" value="FLAVIN-CONTAINING MONOOXYGENASE"/>
    <property type="match status" value="1"/>
</dbReference>
<evidence type="ECO:0000313" key="3">
    <source>
        <dbReference type="Proteomes" id="UP000247696"/>
    </source>
</evidence>
<dbReference type="PRINTS" id="PR00411">
    <property type="entry name" value="PNDRDTASEI"/>
</dbReference>
<keyword evidence="1 2" id="KW-0560">Oxidoreductase</keyword>
<proteinExistence type="predicted"/>
<name>A0A2Z3YQ79_9CORY</name>
<dbReference type="GO" id="GO:0050660">
    <property type="term" value="F:flavin adenine dinucleotide binding"/>
    <property type="evidence" value="ECO:0007669"/>
    <property type="project" value="TreeGrafter"/>
</dbReference>
<dbReference type="Pfam" id="PF13738">
    <property type="entry name" value="Pyr_redox_3"/>
    <property type="match status" value="1"/>
</dbReference>
<keyword evidence="3" id="KW-1185">Reference proteome</keyword>
<organism evidence="2 3">
    <name type="scientific">Corynebacterium provencense</name>
    <dbReference type="NCBI Taxonomy" id="1737425"/>
    <lineage>
        <taxon>Bacteria</taxon>
        <taxon>Bacillati</taxon>
        <taxon>Actinomycetota</taxon>
        <taxon>Actinomycetes</taxon>
        <taxon>Mycobacteriales</taxon>
        <taxon>Corynebacteriaceae</taxon>
        <taxon>Corynebacterium</taxon>
    </lineage>
</organism>
<dbReference type="STRING" id="1737425.GCA_900049755_02376"/>
<protein>
    <submittedName>
        <fullName evidence="2">Putative oxidoreductase CzcO</fullName>
        <ecNumber evidence="2">1.-.-.-</ecNumber>
    </submittedName>
</protein>